<dbReference type="EMBL" id="CABDUW010019436">
    <property type="protein sequence ID" value="VTJ92375.1"/>
    <property type="molecule type" value="Genomic_DNA"/>
</dbReference>
<name>A0A5E4DF88_MARMO</name>
<evidence type="ECO:0000256" key="2">
    <source>
        <dbReference type="ARBA" id="ARBA00022737"/>
    </source>
</evidence>
<keyword evidence="3" id="KW-0325">Glycoprotein</keyword>
<comment type="caution">
    <text evidence="5">The sequence shown here is derived from an EMBL/GenBank/DDBJ whole genome shotgun (WGS) entry which is preliminary data.</text>
</comment>
<gene>
    <name evidence="5" type="ORF">MONAX_5E023230</name>
</gene>
<dbReference type="Pfam" id="PF16184">
    <property type="entry name" value="Cadherin_3"/>
    <property type="match status" value="1"/>
</dbReference>
<accession>A0A5E4DF88</accession>
<dbReference type="Proteomes" id="UP000335636">
    <property type="component" value="Unassembled WGS sequence"/>
</dbReference>
<evidence type="ECO:0000256" key="1">
    <source>
        <dbReference type="ARBA" id="ARBA00022729"/>
    </source>
</evidence>
<organism evidence="5 6">
    <name type="scientific">Marmota monax</name>
    <name type="common">Woodchuck</name>
    <dbReference type="NCBI Taxonomy" id="9995"/>
    <lineage>
        <taxon>Eukaryota</taxon>
        <taxon>Metazoa</taxon>
        <taxon>Chordata</taxon>
        <taxon>Craniata</taxon>
        <taxon>Vertebrata</taxon>
        <taxon>Euteleostomi</taxon>
        <taxon>Mammalia</taxon>
        <taxon>Eutheria</taxon>
        <taxon>Euarchontoglires</taxon>
        <taxon>Glires</taxon>
        <taxon>Rodentia</taxon>
        <taxon>Sciuromorpha</taxon>
        <taxon>Sciuridae</taxon>
        <taxon>Xerinae</taxon>
        <taxon>Marmotini</taxon>
        <taxon>Marmota</taxon>
    </lineage>
</organism>
<dbReference type="PANTHER" id="PTHR45739">
    <property type="entry name" value="MATRIX PROTEIN, PUTATIVE-RELATED"/>
    <property type="match status" value="1"/>
</dbReference>
<keyword evidence="6" id="KW-1185">Reference proteome</keyword>
<proteinExistence type="predicted"/>
<reference evidence="5" key="1">
    <citation type="submission" date="2019-04" db="EMBL/GenBank/DDBJ databases">
        <authorList>
            <person name="Alioto T."/>
            <person name="Alioto T."/>
        </authorList>
    </citation>
    <scope>NUCLEOTIDE SEQUENCE [LARGE SCALE GENOMIC DNA]</scope>
</reference>
<protein>
    <recommendedName>
        <fullName evidence="7">Cadherin domain-containing protein</fullName>
    </recommendedName>
</protein>
<sequence length="213" mass="22879">MCVCVKERDGPSVACCESPLPSVDQAAQEAVPPADIVFSVKSPPSAGYLVMVSHGASVDEPPRLDPVHSFPQEAVDAGLVLYLHSRPEAWRDTFSLDVTSGLGAPLEGILMELEVLPTAIPLEAQNFSVPEGGTRTLAPPLLRVTGPYFPTLPSLNLQVLEPPQHGALQREEQAQDGTLSTFSWKEVQLSGRPRGCAVAHPWAQSEEPQKFPV</sequence>
<evidence type="ECO:0000313" key="5">
    <source>
        <dbReference type="EMBL" id="VTJ92375.1"/>
    </source>
</evidence>
<dbReference type="GO" id="GO:0009653">
    <property type="term" value="P:anatomical structure morphogenesis"/>
    <property type="evidence" value="ECO:0007669"/>
    <property type="project" value="TreeGrafter"/>
</dbReference>
<evidence type="ECO:0008006" key="7">
    <source>
        <dbReference type="Google" id="ProtNLM"/>
    </source>
</evidence>
<dbReference type="AlphaFoldDB" id="A0A5E4DF88"/>
<dbReference type="PROSITE" id="PS51854">
    <property type="entry name" value="CSPG"/>
    <property type="match status" value="1"/>
</dbReference>
<evidence type="ECO:0000313" key="6">
    <source>
        <dbReference type="Proteomes" id="UP000335636"/>
    </source>
</evidence>
<keyword evidence="2" id="KW-0677">Repeat</keyword>
<feature type="repeat" description="CSPG" evidence="4">
    <location>
        <begin position="1"/>
        <end position="99"/>
    </location>
</feature>
<dbReference type="PANTHER" id="PTHR45739:SF13">
    <property type="entry name" value="CHONDROITIN SULFATE PROTEOGLYCAN 4"/>
    <property type="match status" value="1"/>
</dbReference>
<evidence type="ECO:0000256" key="3">
    <source>
        <dbReference type="ARBA" id="ARBA00023180"/>
    </source>
</evidence>
<dbReference type="InterPro" id="IPR039005">
    <property type="entry name" value="CSPG_rpt"/>
</dbReference>
<dbReference type="InterPro" id="IPR051561">
    <property type="entry name" value="FRAS1_ECM"/>
</dbReference>
<keyword evidence="1" id="KW-0732">Signal</keyword>
<evidence type="ECO:0000256" key="4">
    <source>
        <dbReference type="PROSITE-ProRule" id="PRU01201"/>
    </source>
</evidence>